<feature type="transmembrane region" description="Helical" evidence="10">
    <location>
        <begin position="53"/>
        <end position="71"/>
    </location>
</feature>
<keyword evidence="6 10" id="KW-0472">Membrane</keyword>
<evidence type="ECO:0000256" key="10">
    <source>
        <dbReference type="RuleBase" id="RU079119"/>
    </source>
</evidence>
<name>A0A2H1CBV6_FASHE</name>
<evidence type="ECO:0000259" key="11">
    <source>
        <dbReference type="Pfam" id="PF01529"/>
    </source>
</evidence>
<dbReference type="PANTHER" id="PTHR22883">
    <property type="entry name" value="ZINC FINGER DHHC DOMAIN CONTAINING PROTEIN"/>
    <property type="match status" value="1"/>
</dbReference>
<protein>
    <recommendedName>
        <fullName evidence="10">Palmitoyltransferase</fullName>
        <ecNumber evidence="10">2.3.1.225</ecNumber>
    </recommendedName>
</protein>
<feature type="transmembrane region" description="Helical" evidence="10">
    <location>
        <begin position="12"/>
        <end position="33"/>
    </location>
</feature>
<dbReference type="GO" id="GO:0006612">
    <property type="term" value="P:protein targeting to membrane"/>
    <property type="evidence" value="ECO:0007669"/>
    <property type="project" value="TreeGrafter"/>
</dbReference>
<keyword evidence="3 10" id="KW-0808">Transferase</keyword>
<evidence type="ECO:0000256" key="2">
    <source>
        <dbReference type="ARBA" id="ARBA00008574"/>
    </source>
</evidence>
<accession>A0A2H1CBV6</accession>
<keyword evidence="9 10" id="KW-0012">Acyltransferase</keyword>
<reference evidence="12" key="1">
    <citation type="submission" date="2019-03" db="EMBL/GenBank/DDBJ databases">
        <title>Improved annotation for the trematode Fasciola hepatica.</title>
        <authorList>
            <person name="Choi Y.-J."/>
            <person name="Martin J."/>
            <person name="Mitreva M."/>
        </authorList>
    </citation>
    <scope>NUCLEOTIDE SEQUENCE [LARGE SCALE GENOMIC DNA]</scope>
</reference>
<dbReference type="EMBL" id="JXXN02001758">
    <property type="protein sequence ID" value="THD24143.1"/>
    <property type="molecule type" value="Genomic_DNA"/>
</dbReference>
<comment type="similarity">
    <text evidence="2 10">Belongs to the DHHC palmitoyltransferase family.</text>
</comment>
<evidence type="ECO:0000256" key="7">
    <source>
        <dbReference type="ARBA" id="ARBA00023139"/>
    </source>
</evidence>
<organism evidence="12 13">
    <name type="scientific">Fasciola hepatica</name>
    <name type="common">Liver fluke</name>
    <dbReference type="NCBI Taxonomy" id="6192"/>
    <lineage>
        <taxon>Eukaryota</taxon>
        <taxon>Metazoa</taxon>
        <taxon>Spiralia</taxon>
        <taxon>Lophotrochozoa</taxon>
        <taxon>Platyhelminthes</taxon>
        <taxon>Trematoda</taxon>
        <taxon>Digenea</taxon>
        <taxon>Plagiorchiida</taxon>
        <taxon>Echinostomata</taxon>
        <taxon>Echinostomatoidea</taxon>
        <taxon>Fasciolidae</taxon>
        <taxon>Fasciola</taxon>
    </lineage>
</organism>
<dbReference type="EC" id="2.3.1.225" evidence="10"/>
<comment type="domain">
    <text evidence="10">The DHHC domain is required for palmitoyltransferase activity.</text>
</comment>
<dbReference type="GO" id="GO:0019706">
    <property type="term" value="F:protein-cysteine S-palmitoyltransferase activity"/>
    <property type="evidence" value="ECO:0007669"/>
    <property type="project" value="UniProtKB-EC"/>
</dbReference>
<keyword evidence="8" id="KW-0449">Lipoprotein</keyword>
<comment type="catalytic activity">
    <reaction evidence="10">
        <text>L-cysteinyl-[protein] + hexadecanoyl-CoA = S-hexadecanoyl-L-cysteinyl-[protein] + CoA</text>
        <dbReference type="Rhea" id="RHEA:36683"/>
        <dbReference type="Rhea" id="RHEA-COMP:10131"/>
        <dbReference type="Rhea" id="RHEA-COMP:11032"/>
        <dbReference type="ChEBI" id="CHEBI:29950"/>
        <dbReference type="ChEBI" id="CHEBI:57287"/>
        <dbReference type="ChEBI" id="CHEBI:57379"/>
        <dbReference type="ChEBI" id="CHEBI:74151"/>
        <dbReference type="EC" id="2.3.1.225"/>
    </reaction>
</comment>
<keyword evidence="4 10" id="KW-0812">Transmembrane</keyword>
<keyword evidence="5 10" id="KW-1133">Transmembrane helix</keyword>
<dbReference type="PROSITE" id="PS50216">
    <property type="entry name" value="DHHC"/>
    <property type="match status" value="1"/>
</dbReference>
<keyword evidence="13" id="KW-1185">Reference proteome</keyword>
<dbReference type="InterPro" id="IPR039859">
    <property type="entry name" value="PFA4/ZDH16/20/ERF2-like"/>
</dbReference>
<evidence type="ECO:0000313" key="12">
    <source>
        <dbReference type="EMBL" id="THD24143.1"/>
    </source>
</evidence>
<proteinExistence type="inferred from homology"/>
<dbReference type="Proteomes" id="UP000230066">
    <property type="component" value="Unassembled WGS sequence"/>
</dbReference>
<feature type="transmembrane region" description="Helical" evidence="10">
    <location>
        <begin position="218"/>
        <end position="238"/>
    </location>
</feature>
<evidence type="ECO:0000313" key="13">
    <source>
        <dbReference type="Proteomes" id="UP000230066"/>
    </source>
</evidence>
<evidence type="ECO:0000256" key="6">
    <source>
        <dbReference type="ARBA" id="ARBA00023136"/>
    </source>
</evidence>
<dbReference type="InterPro" id="IPR001594">
    <property type="entry name" value="Palmitoyltrfase_DHHC"/>
</dbReference>
<comment type="caution">
    <text evidence="12">The sequence shown here is derived from an EMBL/GenBank/DDBJ whole genome shotgun (WGS) entry which is preliminary data.</text>
</comment>
<evidence type="ECO:0000256" key="4">
    <source>
        <dbReference type="ARBA" id="ARBA00022692"/>
    </source>
</evidence>
<feature type="domain" description="Palmitoyltransferase DHHC" evidence="11">
    <location>
        <begin position="174"/>
        <end position="293"/>
    </location>
</feature>
<dbReference type="PANTHER" id="PTHR22883:SF301">
    <property type="entry name" value="PALMITOYLTRANSFERASE ZDHHC12"/>
    <property type="match status" value="1"/>
</dbReference>
<dbReference type="GO" id="GO:0005794">
    <property type="term" value="C:Golgi apparatus"/>
    <property type="evidence" value="ECO:0007669"/>
    <property type="project" value="TreeGrafter"/>
</dbReference>
<feature type="transmembrane region" description="Helical" evidence="10">
    <location>
        <begin position="258"/>
        <end position="281"/>
    </location>
</feature>
<gene>
    <name evidence="12" type="ORF">D915_005217</name>
</gene>
<comment type="subcellular location">
    <subcellularLocation>
        <location evidence="1">Endomembrane system</location>
        <topology evidence="1">Multi-pass membrane protein</topology>
    </subcellularLocation>
</comment>
<evidence type="ECO:0000256" key="3">
    <source>
        <dbReference type="ARBA" id="ARBA00022679"/>
    </source>
</evidence>
<dbReference type="Pfam" id="PF01529">
    <property type="entry name" value="DHHC"/>
    <property type="match status" value="1"/>
</dbReference>
<evidence type="ECO:0000256" key="5">
    <source>
        <dbReference type="ARBA" id="ARBA00022989"/>
    </source>
</evidence>
<evidence type="ECO:0000256" key="1">
    <source>
        <dbReference type="ARBA" id="ARBA00004127"/>
    </source>
</evidence>
<evidence type="ECO:0000256" key="8">
    <source>
        <dbReference type="ARBA" id="ARBA00023288"/>
    </source>
</evidence>
<dbReference type="AlphaFoldDB" id="A0A2H1CBV6"/>
<sequence>MSRPYSKPVKVIMEMSIRVLHVSICFSILFPLLLRPSALHNMIFQLEDLTHGIIYLVFFLATLCAYFITSYTDPGYLRSQEAKWFRHRRGNSSDCKDTQVANRNSTNMTVMDIHFKNQSIAYKLNSSDTLDVDFQLAEKSWNRLNCPYPLALGSNLKSRFEDEAVVIALPVPVRFCKHCLLEQPLRCRHCPECNRCVLKFDHHCPWVVNCIGERNHSAFVVFLTLQCLVIWWTVYLAWSSFIPHSRWHAWFPANGLFLADVVALLIAGIPVTALLGFHIYLACGNRTTWETVAHDRITYLRNLDDRLNPFNQGYARNCYSFFCSPYPFGWDRIYAEAIGQFVTDEAKLEPSDNLENDNRSMNLQMDTPPGGLGGSSVGIAGLGRSSSNNATVDLFLANSSTGAALMHPLTAVEDLRPLKTNNHQKLPKGDIRPLLPADVA</sequence>
<evidence type="ECO:0000256" key="9">
    <source>
        <dbReference type="ARBA" id="ARBA00023315"/>
    </source>
</evidence>
<dbReference type="GO" id="GO:0005783">
    <property type="term" value="C:endoplasmic reticulum"/>
    <property type="evidence" value="ECO:0007669"/>
    <property type="project" value="TreeGrafter"/>
</dbReference>
<keyword evidence="7" id="KW-0564">Palmitate</keyword>